<dbReference type="InterPro" id="IPR025758">
    <property type="entry name" value="Fic/DOC_N"/>
</dbReference>
<comment type="function">
    <text evidence="1">Adenylyltransferase that mediates the addition of adenosine 5'-monophosphate (AMP) to specific residues of target proteins.</text>
</comment>
<dbReference type="InterPro" id="IPR003812">
    <property type="entry name" value="Fido"/>
</dbReference>
<dbReference type="PANTHER" id="PTHR13504">
    <property type="entry name" value="FIDO DOMAIN-CONTAINING PROTEIN DDB_G0283145"/>
    <property type="match status" value="1"/>
</dbReference>
<dbReference type="InterPro" id="IPR026287">
    <property type="entry name" value="SoFic-like"/>
</dbReference>
<feature type="domain" description="Fido" evidence="2">
    <location>
        <begin position="117"/>
        <end position="261"/>
    </location>
</feature>
<dbReference type="Pfam" id="PF02661">
    <property type="entry name" value="Fic"/>
    <property type="match status" value="1"/>
</dbReference>
<dbReference type="Pfam" id="PF13784">
    <property type="entry name" value="Fic_N"/>
    <property type="match status" value="1"/>
</dbReference>
<reference evidence="3" key="1">
    <citation type="submission" date="2012-09" db="EMBL/GenBank/DDBJ databases">
        <title>Genome Sequence of alkane-degrading Bacterium Alcanivorax balearicus MACL04.</title>
        <authorList>
            <person name="Lai Q."/>
            <person name="Shao Z."/>
        </authorList>
    </citation>
    <scope>NUCLEOTIDE SEQUENCE</scope>
    <source>
        <strain evidence="3">MACL04</strain>
    </source>
</reference>
<sequence length="373" mass="42348">MSASIWIPGQPYNQLPPLPPNTELESIAVLKACIPARAALAELKQSAELIPNPTLLINTLPLLEAQSSSEIENIVTTSDKLFRYADEEGQADPATKEALRYRTALYQGYRSLATRPLNTSTAVTVCSTIKDATMDIRRVPGTIANTLTNEVIYTPPVGEPLLRDLLSNWERFMHNDSHGLDPLVIMAVAHYQFEAIHPFTDGNGRTGRILNILYLIEQNLLTLPILYLSRYIVQNKSDYYRLLIAVTREQAWQEWLLFMLNAVTETARWTSGKIAAIRELIEHTNRHVQAELPKIYSHELVQTLFEQPYCRIHNLVRSGIAKRQTASVYLKHLVEIGVLEEIQAGREKLFVHPKLIHVLTTNDNHPTPYDDRR</sequence>
<keyword evidence="1" id="KW-0808">Transferase</keyword>
<keyword evidence="1" id="KW-0067">ATP-binding</keyword>
<evidence type="ECO:0000256" key="1">
    <source>
        <dbReference type="PIRNR" id="PIRNR038925"/>
    </source>
</evidence>
<dbReference type="RefSeq" id="WP_262459619.1">
    <property type="nucleotide sequence ID" value="NZ_ARXS01000004.1"/>
</dbReference>
<comment type="catalytic activity">
    <reaction evidence="1">
        <text>L-threonyl-[protein] + ATP = 3-O-(5'-adenylyl)-L-threonyl-[protein] + diphosphate</text>
        <dbReference type="Rhea" id="RHEA:54292"/>
        <dbReference type="Rhea" id="RHEA-COMP:11060"/>
        <dbReference type="Rhea" id="RHEA-COMP:13847"/>
        <dbReference type="ChEBI" id="CHEBI:30013"/>
        <dbReference type="ChEBI" id="CHEBI:30616"/>
        <dbReference type="ChEBI" id="CHEBI:33019"/>
        <dbReference type="ChEBI" id="CHEBI:138113"/>
        <dbReference type="EC" id="2.7.7.108"/>
    </reaction>
</comment>
<proteinExistence type="predicted"/>
<organism evidence="3 4">
    <name type="scientific">Alloalcanivorax balearicus MACL04</name>
    <dbReference type="NCBI Taxonomy" id="1177182"/>
    <lineage>
        <taxon>Bacteria</taxon>
        <taxon>Pseudomonadati</taxon>
        <taxon>Pseudomonadota</taxon>
        <taxon>Gammaproteobacteria</taxon>
        <taxon>Oceanospirillales</taxon>
        <taxon>Alcanivoracaceae</taxon>
        <taxon>Alloalcanivorax</taxon>
    </lineage>
</organism>
<dbReference type="InterPro" id="IPR036597">
    <property type="entry name" value="Fido-like_dom_sf"/>
</dbReference>
<accession>A0ABT2QVV4</accession>
<comment type="catalytic activity">
    <reaction evidence="1">
        <text>L-tyrosyl-[protein] + ATP = O-(5'-adenylyl)-L-tyrosyl-[protein] + diphosphate</text>
        <dbReference type="Rhea" id="RHEA:54288"/>
        <dbReference type="Rhea" id="RHEA-COMP:10136"/>
        <dbReference type="Rhea" id="RHEA-COMP:13846"/>
        <dbReference type="ChEBI" id="CHEBI:30616"/>
        <dbReference type="ChEBI" id="CHEBI:33019"/>
        <dbReference type="ChEBI" id="CHEBI:46858"/>
        <dbReference type="ChEBI" id="CHEBI:83624"/>
        <dbReference type="EC" id="2.7.7.108"/>
    </reaction>
</comment>
<dbReference type="PROSITE" id="PS51459">
    <property type="entry name" value="FIDO"/>
    <property type="match status" value="1"/>
</dbReference>
<dbReference type="EC" id="2.7.7.108" evidence="1"/>
<dbReference type="Pfam" id="PF21248">
    <property type="entry name" value="SoFic-like_C"/>
    <property type="match status" value="1"/>
</dbReference>
<gene>
    <name evidence="3" type="ORF">MA04_00933</name>
</gene>
<dbReference type="NCBIfam" id="NF046030">
    <property type="entry name" value="ProtAdlyltaseSoFic"/>
    <property type="match status" value="1"/>
</dbReference>
<comment type="caution">
    <text evidence="3">The sequence shown here is derived from an EMBL/GenBank/DDBJ whole genome shotgun (WGS) entry which is preliminary data.</text>
</comment>
<comment type="subunit">
    <text evidence="1">Homodimer.</text>
</comment>
<keyword evidence="1" id="KW-0548">Nucleotidyltransferase</keyword>
<dbReference type="Proteomes" id="UP001064106">
    <property type="component" value="Unassembled WGS sequence"/>
</dbReference>
<dbReference type="PIRSF" id="PIRSF038925">
    <property type="entry name" value="AMP-prot_trans"/>
    <property type="match status" value="1"/>
</dbReference>
<evidence type="ECO:0000259" key="2">
    <source>
        <dbReference type="PROSITE" id="PS51459"/>
    </source>
</evidence>
<keyword evidence="4" id="KW-1185">Reference proteome</keyword>
<name>A0ABT2QVV4_9GAMM</name>
<dbReference type="EMBL" id="ARXS01000004">
    <property type="protein sequence ID" value="MCU5781633.1"/>
    <property type="molecule type" value="Genomic_DNA"/>
</dbReference>
<dbReference type="InterPro" id="IPR040198">
    <property type="entry name" value="Fido_containing"/>
</dbReference>
<dbReference type="PANTHER" id="PTHR13504:SF35">
    <property type="entry name" value="PROTEIN ADENYLYLTRANSFERASE SOFIC"/>
    <property type="match status" value="1"/>
</dbReference>
<keyword evidence="1" id="KW-0547">Nucleotide-binding</keyword>
<protein>
    <recommendedName>
        <fullName evidence="1">Protein adenylyltransferase</fullName>
        <ecNumber evidence="1">2.7.7.108</ecNumber>
    </recommendedName>
    <alternativeName>
        <fullName evidence="1">AMPylator</fullName>
    </alternativeName>
</protein>
<dbReference type="Gene3D" id="1.10.3290.10">
    <property type="entry name" value="Fido-like domain"/>
    <property type="match status" value="1"/>
</dbReference>
<evidence type="ECO:0000313" key="3">
    <source>
        <dbReference type="EMBL" id="MCU5781633.1"/>
    </source>
</evidence>
<dbReference type="InterPro" id="IPR048770">
    <property type="entry name" value="SoFic-like_C"/>
</dbReference>
<evidence type="ECO:0000313" key="4">
    <source>
        <dbReference type="Proteomes" id="UP001064106"/>
    </source>
</evidence>
<dbReference type="SUPFAM" id="SSF140931">
    <property type="entry name" value="Fic-like"/>
    <property type="match status" value="1"/>
</dbReference>